<dbReference type="AlphaFoldDB" id="A0AA39ZG14"/>
<keyword evidence="10" id="KW-1185">Reference proteome</keyword>
<evidence type="ECO:0000256" key="3">
    <source>
        <dbReference type="ARBA" id="ARBA00023015"/>
    </source>
</evidence>
<dbReference type="CDD" id="cd00067">
    <property type="entry name" value="GAL4"/>
    <property type="match status" value="1"/>
</dbReference>
<feature type="region of interest" description="Disordered" evidence="7">
    <location>
        <begin position="611"/>
        <end position="630"/>
    </location>
</feature>
<evidence type="ECO:0000256" key="6">
    <source>
        <dbReference type="ARBA" id="ARBA00023242"/>
    </source>
</evidence>
<feature type="region of interest" description="Disordered" evidence="7">
    <location>
        <begin position="860"/>
        <end position="886"/>
    </location>
</feature>
<keyword evidence="5" id="KW-0804">Transcription</keyword>
<keyword evidence="3" id="KW-0805">Transcription regulation</keyword>
<dbReference type="GO" id="GO:0000976">
    <property type="term" value="F:transcription cis-regulatory region binding"/>
    <property type="evidence" value="ECO:0007669"/>
    <property type="project" value="TreeGrafter"/>
</dbReference>
<dbReference type="GO" id="GO:0000981">
    <property type="term" value="F:DNA-binding transcription factor activity, RNA polymerase II-specific"/>
    <property type="evidence" value="ECO:0007669"/>
    <property type="project" value="InterPro"/>
</dbReference>
<feature type="region of interest" description="Disordered" evidence="7">
    <location>
        <begin position="170"/>
        <end position="225"/>
    </location>
</feature>
<reference evidence="9" key="1">
    <citation type="submission" date="2023-06" db="EMBL/GenBank/DDBJ databases">
        <title>Genome-scale phylogeny and comparative genomics of the fungal order Sordariales.</title>
        <authorList>
            <consortium name="Lawrence Berkeley National Laboratory"/>
            <person name="Hensen N."/>
            <person name="Bonometti L."/>
            <person name="Westerberg I."/>
            <person name="Brannstrom I.O."/>
            <person name="Guillou S."/>
            <person name="Cros-Aarteil S."/>
            <person name="Calhoun S."/>
            <person name="Haridas S."/>
            <person name="Kuo A."/>
            <person name="Mondo S."/>
            <person name="Pangilinan J."/>
            <person name="Riley R."/>
            <person name="Labutti K."/>
            <person name="Andreopoulos B."/>
            <person name="Lipzen A."/>
            <person name="Chen C."/>
            <person name="Yanf M."/>
            <person name="Daum C."/>
            <person name="Ng V."/>
            <person name="Clum A."/>
            <person name="Steindorff A."/>
            <person name="Ohm R."/>
            <person name="Martin F."/>
            <person name="Silar P."/>
            <person name="Natvig D."/>
            <person name="Lalanne C."/>
            <person name="Gautier V."/>
            <person name="Ament-Velasquez S.L."/>
            <person name="Kruys A."/>
            <person name="Hutchinson M.I."/>
            <person name="Powell A.J."/>
            <person name="Barry K."/>
            <person name="Miller A.N."/>
            <person name="Grigoriev I.V."/>
            <person name="Debuchy R."/>
            <person name="Gladieux P."/>
            <person name="Thoren M.H."/>
            <person name="Johannesson H."/>
        </authorList>
    </citation>
    <scope>NUCLEOTIDE SEQUENCE</scope>
    <source>
        <strain evidence="9">CBS 307.81</strain>
    </source>
</reference>
<dbReference type="GO" id="GO:0045944">
    <property type="term" value="P:positive regulation of transcription by RNA polymerase II"/>
    <property type="evidence" value="ECO:0007669"/>
    <property type="project" value="TreeGrafter"/>
</dbReference>
<evidence type="ECO:0000313" key="9">
    <source>
        <dbReference type="EMBL" id="KAK0670262.1"/>
    </source>
</evidence>
<dbReference type="GO" id="GO:0008270">
    <property type="term" value="F:zinc ion binding"/>
    <property type="evidence" value="ECO:0007669"/>
    <property type="project" value="InterPro"/>
</dbReference>
<feature type="compositionally biased region" description="Low complexity" evidence="7">
    <location>
        <begin position="567"/>
        <end position="579"/>
    </location>
</feature>
<proteinExistence type="predicted"/>
<name>A0AA39ZG14_9PEZI</name>
<dbReference type="InterPro" id="IPR001138">
    <property type="entry name" value="Zn2Cys6_DnaBD"/>
</dbReference>
<dbReference type="Gene3D" id="4.10.240.10">
    <property type="entry name" value="Zn(2)-C6 fungal-type DNA-binding domain"/>
    <property type="match status" value="1"/>
</dbReference>
<organism evidence="9 10">
    <name type="scientific">Cercophora samala</name>
    <dbReference type="NCBI Taxonomy" id="330535"/>
    <lineage>
        <taxon>Eukaryota</taxon>
        <taxon>Fungi</taxon>
        <taxon>Dikarya</taxon>
        <taxon>Ascomycota</taxon>
        <taxon>Pezizomycotina</taxon>
        <taxon>Sordariomycetes</taxon>
        <taxon>Sordariomycetidae</taxon>
        <taxon>Sordariales</taxon>
        <taxon>Lasiosphaeriaceae</taxon>
        <taxon>Cercophora</taxon>
    </lineage>
</organism>
<feature type="compositionally biased region" description="Basic and acidic residues" evidence="7">
    <location>
        <begin position="874"/>
        <end position="886"/>
    </location>
</feature>
<evidence type="ECO:0000256" key="1">
    <source>
        <dbReference type="ARBA" id="ARBA00004123"/>
    </source>
</evidence>
<comment type="subcellular location">
    <subcellularLocation>
        <location evidence="1">Nucleus</location>
    </subcellularLocation>
</comment>
<keyword evidence="4" id="KW-0238">DNA-binding</keyword>
<keyword evidence="2" id="KW-0862">Zinc</keyword>
<dbReference type="Pfam" id="PF00172">
    <property type="entry name" value="Zn_clus"/>
    <property type="match status" value="1"/>
</dbReference>
<gene>
    <name evidence="9" type="ORF">QBC41DRAFT_221923</name>
</gene>
<evidence type="ECO:0000259" key="8">
    <source>
        <dbReference type="PROSITE" id="PS50048"/>
    </source>
</evidence>
<accession>A0AA39ZG14</accession>
<feature type="region of interest" description="Disordered" evidence="7">
    <location>
        <begin position="553"/>
        <end position="580"/>
    </location>
</feature>
<comment type="caution">
    <text evidence="9">The sequence shown here is derived from an EMBL/GenBank/DDBJ whole genome shotgun (WGS) entry which is preliminary data.</text>
</comment>
<evidence type="ECO:0000313" key="10">
    <source>
        <dbReference type="Proteomes" id="UP001174997"/>
    </source>
</evidence>
<feature type="region of interest" description="Disordered" evidence="7">
    <location>
        <begin position="302"/>
        <end position="346"/>
    </location>
</feature>
<dbReference type="Pfam" id="PF11951">
    <property type="entry name" value="Fungal_trans_2"/>
    <property type="match status" value="1"/>
</dbReference>
<protein>
    <submittedName>
        <fullName evidence="9">Transcription factor</fullName>
    </submittedName>
</protein>
<dbReference type="EMBL" id="JAULSY010000033">
    <property type="protein sequence ID" value="KAK0670262.1"/>
    <property type="molecule type" value="Genomic_DNA"/>
</dbReference>
<feature type="compositionally biased region" description="Low complexity" evidence="7">
    <location>
        <begin position="43"/>
        <end position="54"/>
    </location>
</feature>
<evidence type="ECO:0000256" key="7">
    <source>
        <dbReference type="SAM" id="MobiDB-lite"/>
    </source>
</evidence>
<feature type="region of interest" description="Disordered" evidence="7">
    <location>
        <begin position="25"/>
        <end position="75"/>
    </location>
</feature>
<dbReference type="SMART" id="SM00066">
    <property type="entry name" value="GAL4"/>
    <property type="match status" value="1"/>
</dbReference>
<dbReference type="Proteomes" id="UP001174997">
    <property type="component" value="Unassembled WGS sequence"/>
</dbReference>
<feature type="domain" description="Zn(2)-C6 fungal-type" evidence="8">
    <location>
        <begin position="97"/>
        <end position="127"/>
    </location>
</feature>
<dbReference type="PROSITE" id="PS50048">
    <property type="entry name" value="ZN2_CY6_FUNGAL_2"/>
    <property type="match status" value="1"/>
</dbReference>
<dbReference type="PANTHER" id="PTHR37534">
    <property type="entry name" value="TRANSCRIPTIONAL ACTIVATOR PROTEIN UGA3"/>
    <property type="match status" value="1"/>
</dbReference>
<feature type="compositionally biased region" description="Low complexity" evidence="7">
    <location>
        <begin position="184"/>
        <end position="193"/>
    </location>
</feature>
<evidence type="ECO:0000256" key="2">
    <source>
        <dbReference type="ARBA" id="ARBA00022833"/>
    </source>
</evidence>
<evidence type="ECO:0000256" key="4">
    <source>
        <dbReference type="ARBA" id="ARBA00023125"/>
    </source>
</evidence>
<dbReference type="GO" id="GO:0005634">
    <property type="term" value="C:nucleus"/>
    <property type="evidence" value="ECO:0007669"/>
    <property type="project" value="UniProtKB-SubCell"/>
</dbReference>
<evidence type="ECO:0000256" key="5">
    <source>
        <dbReference type="ARBA" id="ARBA00023163"/>
    </source>
</evidence>
<dbReference type="SUPFAM" id="SSF57701">
    <property type="entry name" value="Zn2/Cys6 DNA-binding domain"/>
    <property type="match status" value="1"/>
</dbReference>
<keyword evidence="6" id="KW-0539">Nucleus</keyword>
<dbReference type="InterPro" id="IPR036864">
    <property type="entry name" value="Zn2-C6_fun-type_DNA-bd_sf"/>
</dbReference>
<dbReference type="PANTHER" id="PTHR37534:SF40">
    <property type="entry name" value="ZN(2)-C6 FUNGAL-TYPE DOMAIN-CONTAINING PROTEIN"/>
    <property type="match status" value="1"/>
</dbReference>
<sequence>MTTNVNLHSLYTIHQQHNYHEDHHYHPEAHSLTPPAYPEANGPSPSHTSSSSPDNSPPRPKRARSLNPLTTAVVDPLGKKPTKRFVQTSKARRVRTGCFTCRDRHVKCDEGAPVCNNCLKSNRQCKRGVRLNFAETNQQVKGPPRIAPRGKDWLVSFQDDSREIASGYKGGLESYSDAPDDDFSASPIDDFPPITRSRKPSTDVQSNGGLPRRNPIAFEPSKGLSSLPEVSRAPYYPIRIEPPIHQEQLHLNTGQVQVQAQLPLRNTEPYLPNPLQQPQPHHHPFTLEDLLQQHRPVYPIHHRRDSDVSSVTSSLIPEGSKIPDNDDGPMTPSSENGDESPTSERDYLSTEHEINCMQVFINDVAVWMDVFDKDKHFSTVVPSLAFKSTMLLNAILACGVKQNSLMSPPTSQASESETARVYYDTSTSLLLRSLQNPDRNTDECCITAVVLNVYDIMNETESSKLPDERSTAQQRQQRLEHIRGARALIRENNYNAGSTSTLARACFWLNVGLEVLSCLSFNWTTSWDPDDWGMDLEFTTWIVGSSSGNGSVIASSEPDLRGDDLPSFSGGPSSSSASSGDEELWAQRIIYILAKVINFRASSSPTIPVLHPSQFHNPGRHHQHHEPSPHDEQVRLQGRFAEWTRLKSLLDAWNHRCPRSMRPSGYVTGPSSRSAFPNVWLMSRPAVIGRLFYHVCMVLLAQNNPHNKGDTEENRSLQKHHGRQVCGIVSTSAVGDKGVGSVAIRGLAVAGAVLDSPQEREEVVGILGRIEKGTGWRLGGVVAELRKGWEAKDVMPTFGTAVTLPGLPAVTMGVGMGVGRIGDSFLRGPGGPMGGPSKMTNPLLKGADFREREHPYQNWYVRPNSEMGDPVGEGGREGREGHSWGV</sequence>
<dbReference type="PROSITE" id="PS00463">
    <property type="entry name" value="ZN2_CY6_FUNGAL_1"/>
    <property type="match status" value="1"/>
</dbReference>
<dbReference type="InterPro" id="IPR021858">
    <property type="entry name" value="Fun_TF"/>
</dbReference>